<dbReference type="Proteomes" id="UP001595945">
    <property type="component" value="Unassembled WGS sequence"/>
</dbReference>
<name>A0ABD5Q053_9EURY</name>
<feature type="compositionally biased region" description="Polar residues" evidence="1">
    <location>
        <begin position="54"/>
        <end position="64"/>
    </location>
</feature>
<protein>
    <recommendedName>
        <fullName evidence="2">DUF7344 domain-containing protein</fullName>
    </recommendedName>
</protein>
<accession>A0ABD5Q053</accession>
<evidence type="ECO:0000313" key="3">
    <source>
        <dbReference type="EMBL" id="MFC4823906.1"/>
    </source>
</evidence>
<evidence type="ECO:0000313" key="4">
    <source>
        <dbReference type="Proteomes" id="UP001595945"/>
    </source>
</evidence>
<dbReference type="InterPro" id="IPR036388">
    <property type="entry name" value="WH-like_DNA-bd_sf"/>
</dbReference>
<proteinExistence type="predicted"/>
<sequence length="107" mass="12109">MNDEPEQIDRILKVLRNKERRKIVEHFANSDTDTASMEALADQLARLSVETDGSAESPTDATRTQLHHVHLPKLEDHGVVEYDSRTGDVRYHSDERVESIVSSLADL</sequence>
<feature type="region of interest" description="Disordered" evidence="1">
    <location>
        <begin position="50"/>
        <end position="72"/>
    </location>
</feature>
<keyword evidence="4" id="KW-1185">Reference proteome</keyword>
<dbReference type="Gene3D" id="1.10.10.10">
    <property type="entry name" value="Winged helix-like DNA-binding domain superfamily/Winged helix DNA-binding domain"/>
    <property type="match status" value="1"/>
</dbReference>
<dbReference type="Pfam" id="PF24035">
    <property type="entry name" value="DUF7344"/>
    <property type="match status" value="1"/>
</dbReference>
<feature type="domain" description="DUF7344" evidence="2">
    <location>
        <begin position="13"/>
        <end position="90"/>
    </location>
</feature>
<dbReference type="InterPro" id="IPR055768">
    <property type="entry name" value="DUF7344"/>
</dbReference>
<organism evidence="3 4">
    <name type="scientific">Halorussus aquaticus</name>
    <dbReference type="NCBI Taxonomy" id="2953748"/>
    <lineage>
        <taxon>Archaea</taxon>
        <taxon>Methanobacteriati</taxon>
        <taxon>Methanobacteriota</taxon>
        <taxon>Stenosarchaea group</taxon>
        <taxon>Halobacteria</taxon>
        <taxon>Halobacteriales</taxon>
        <taxon>Haladaptataceae</taxon>
        <taxon>Halorussus</taxon>
    </lineage>
</organism>
<dbReference type="EMBL" id="JBHSHT010000001">
    <property type="protein sequence ID" value="MFC4823906.1"/>
    <property type="molecule type" value="Genomic_DNA"/>
</dbReference>
<dbReference type="AlphaFoldDB" id="A0ABD5Q053"/>
<reference evidence="3 4" key="1">
    <citation type="journal article" date="2019" name="Int. J. Syst. Evol. Microbiol.">
        <title>The Global Catalogue of Microorganisms (GCM) 10K type strain sequencing project: providing services to taxonomists for standard genome sequencing and annotation.</title>
        <authorList>
            <consortium name="The Broad Institute Genomics Platform"/>
            <consortium name="The Broad Institute Genome Sequencing Center for Infectious Disease"/>
            <person name="Wu L."/>
            <person name="Ma J."/>
        </authorList>
    </citation>
    <scope>NUCLEOTIDE SEQUENCE [LARGE SCALE GENOMIC DNA]</scope>
    <source>
        <strain evidence="3 4">XZYJ18</strain>
    </source>
</reference>
<gene>
    <name evidence="3" type="ORF">ACFO9K_06495</name>
</gene>
<comment type="caution">
    <text evidence="3">The sequence shown here is derived from an EMBL/GenBank/DDBJ whole genome shotgun (WGS) entry which is preliminary data.</text>
</comment>
<evidence type="ECO:0000259" key="2">
    <source>
        <dbReference type="Pfam" id="PF24035"/>
    </source>
</evidence>
<evidence type="ECO:0000256" key="1">
    <source>
        <dbReference type="SAM" id="MobiDB-lite"/>
    </source>
</evidence>
<dbReference type="RefSeq" id="WP_254270125.1">
    <property type="nucleotide sequence ID" value="NZ_CP100401.1"/>
</dbReference>
<dbReference type="GeneID" id="73047167"/>